<keyword evidence="2" id="KW-0732">Signal</keyword>
<evidence type="ECO:0000313" key="3">
    <source>
        <dbReference type="EMBL" id="CAD9420364.1"/>
    </source>
</evidence>
<evidence type="ECO:0000256" key="2">
    <source>
        <dbReference type="SAM" id="SignalP"/>
    </source>
</evidence>
<sequence>MRPSYVVLLAAALVSRAASFVPSANRLSRSAPARRTRTSALQMKKGKPDVPIQQRGGYVAREKMMDQMDQMKPDSAGKPVFNLFVQSPRANMWYPCGSFVADERAQSLVDGWKANSMGMGGMIKGQIDRAVAATLFQGESKKAMTQNIVKQYPALKASQRDLRFGYKIEYEGLEESQGKQSIEVITEDMAEGWQDKLRSAFNFGA</sequence>
<dbReference type="PANTHER" id="PTHR48191:SF2">
    <property type="entry name" value="PROTEIN HHL1, CHLOROPLASTIC"/>
    <property type="match status" value="1"/>
</dbReference>
<evidence type="ECO:0000256" key="1">
    <source>
        <dbReference type="SAM" id="MobiDB-lite"/>
    </source>
</evidence>
<protein>
    <submittedName>
        <fullName evidence="4">Uncharacterized protein</fullName>
    </submittedName>
</protein>
<accession>A0A6T7E842</accession>
<dbReference type="AlphaFoldDB" id="A0A6T7E842"/>
<name>A0A6T7E842_9STRA</name>
<proteinExistence type="predicted"/>
<feature type="region of interest" description="Disordered" evidence="1">
    <location>
        <begin position="25"/>
        <end position="49"/>
    </location>
</feature>
<reference evidence="4" key="1">
    <citation type="submission" date="2021-01" db="EMBL/GenBank/DDBJ databases">
        <authorList>
            <person name="Corre E."/>
            <person name="Pelletier E."/>
            <person name="Niang G."/>
            <person name="Scheremetjew M."/>
            <person name="Finn R."/>
            <person name="Kale V."/>
            <person name="Holt S."/>
            <person name="Cochrane G."/>
            <person name="Meng A."/>
            <person name="Brown T."/>
            <person name="Cohen L."/>
        </authorList>
    </citation>
    <scope>NUCLEOTIDE SEQUENCE</scope>
    <source>
        <strain evidence="4">RCC1693</strain>
    </source>
</reference>
<organism evidence="4">
    <name type="scientific">Florenciella parvula</name>
    <dbReference type="NCBI Taxonomy" id="236787"/>
    <lineage>
        <taxon>Eukaryota</taxon>
        <taxon>Sar</taxon>
        <taxon>Stramenopiles</taxon>
        <taxon>Ochrophyta</taxon>
        <taxon>Dictyochophyceae</taxon>
        <taxon>Florenciellales</taxon>
        <taxon>Florenciella</taxon>
    </lineage>
</organism>
<dbReference type="PANTHER" id="PTHR48191">
    <property type="entry name" value="PROTEIN HHL1 CHLOROPLASTIC"/>
    <property type="match status" value="1"/>
</dbReference>
<dbReference type="EMBL" id="HBGT01018570">
    <property type="protein sequence ID" value="CAD9420375.1"/>
    <property type="molecule type" value="Transcribed_RNA"/>
</dbReference>
<dbReference type="Pfam" id="PF20133">
    <property type="entry name" value="HHL1-like"/>
    <property type="match status" value="1"/>
</dbReference>
<dbReference type="InterPro" id="IPR045388">
    <property type="entry name" value="HHL1-like"/>
</dbReference>
<evidence type="ECO:0000313" key="4">
    <source>
        <dbReference type="EMBL" id="CAD9420375.1"/>
    </source>
</evidence>
<gene>
    <name evidence="3" type="ORF">FPAR1323_LOCUS9784</name>
    <name evidence="4" type="ORF">FPAR1323_LOCUS9786</name>
</gene>
<feature type="chain" id="PRO_5036393649" evidence="2">
    <location>
        <begin position="20"/>
        <end position="205"/>
    </location>
</feature>
<feature type="signal peptide" evidence="2">
    <location>
        <begin position="1"/>
        <end position="19"/>
    </location>
</feature>
<dbReference type="EMBL" id="HBGT01018559">
    <property type="protein sequence ID" value="CAD9420364.1"/>
    <property type="molecule type" value="Transcribed_RNA"/>
</dbReference>